<dbReference type="Gene3D" id="3.40.50.1110">
    <property type="entry name" value="SGNH hydrolase"/>
    <property type="match status" value="1"/>
</dbReference>
<protein>
    <submittedName>
        <fullName evidence="3">Lipase</fullName>
    </submittedName>
</protein>
<dbReference type="Pfam" id="PF14606">
    <property type="entry name" value="Lipase_GDSL_3"/>
    <property type="match status" value="1"/>
</dbReference>
<gene>
    <name evidence="3" type="ORF">OG398_03970</name>
</gene>
<dbReference type="InterPro" id="IPR013830">
    <property type="entry name" value="SGNH_hydro"/>
</dbReference>
<proteinExistence type="predicted"/>
<dbReference type="AlphaFoldDB" id="A0AAU2VIV7"/>
<feature type="domain" description="SGNH hydrolase-type esterase" evidence="1">
    <location>
        <begin position="176"/>
        <end position="275"/>
    </location>
</feature>
<dbReference type="EMBL" id="CP108313">
    <property type="protein sequence ID" value="WTW67500.1"/>
    <property type="molecule type" value="Genomic_DNA"/>
</dbReference>
<dbReference type="Gene3D" id="2.60.120.260">
    <property type="entry name" value="Galactose-binding domain-like"/>
    <property type="match status" value="1"/>
</dbReference>
<evidence type="ECO:0000259" key="2">
    <source>
        <dbReference type="Pfam" id="PF21181"/>
    </source>
</evidence>
<reference evidence="3" key="1">
    <citation type="submission" date="2022-10" db="EMBL/GenBank/DDBJ databases">
        <title>The complete genomes of actinobacterial strains from the NBC collection.</title>
        <authorList>
            <person name="Joergensen T.S."/>
            <person name="Alvarez Arevalo M."/>
            <person name="Sterndorff E.B."/>
            <person name="Faurdal D."/>
            <person name="Vuksanovic O."/>
            <person name="Mourched A.-S."/>
            <person name="Charusanti P."/>
            <person name="Shaw S."/>
            <person name="Blin K."/>
            <person name="Weber T."/>
        </authorList>
    </citation>
    <scope>NUCLEOTIDE SEQUENCE</scope>
    <source>
        <strain evidence="3">NBC_00008</strain>
    </source>
</reference>
<name>A0AAU2VIV7_9ACTN</name>
<feature type="domain" description="SsfX3-like N-terminal" evidence="2">
    <location>
        <begin position="18"/>
        <end position="148"/>
    </location>
</feature>
<organism evidence="3">
    <name type="scientific">Streptomyces sp. NBC_00008</name>
    <dbReference type="NCBI Taxonomy" id="2903610"/>
    <lineage>
        <taxon>Bacteria</taxon>
        <taxon>Bacillati</taxon>
        <taxon>Actinomycetota</taxon>
        <taxon>Actinomycetes</taxon>
        <taxon>Kitasatosporales</taxon>
        <taxon>Streptomycetaceae</taxon>
        <taxon>Streptomyces</taxon>
    </lineage>
</organism>
<evidence type="ECO:0000259" key="1">
    <source>
        <dbReference type="Pfam" id="PF14606"/>
    </source>
</evidence>
<evidence type="ECO:0000313" key="3">
    <source>
        <dbReference type="EMBL" id="WTW67500.1"/>
    </source>
</evidence>
<sequence length="395" mass="42341">MQTETGWITTPITADLLRGALDLERTEHGVRPHRLPARARAQCADAQLAMAEAQPSGVRLVFRTTATVIELDALRTKTAYQGAPPRPDGVYDLLVDGRLAGQESVTGGNVLLVDMTAGTAQTQPGPVGTVRFSGLPEGVKDVEIWLPYNENTELVALRTDAPVEPAPDRGRKVWLHHGSSISHGSDAASPTTTWPALAASLGGVELVNLGLGGSALLDPFTARAMRDTPADLISVKIGLNLVNADLMRLRAFSPAVHGFLDTIREGHPTVPLLVVSPVLCPIHEDTPGPSMPDFNNLSEGRLQFKAMGDPAERAAGKLTLNVIREALSGLVEQRSADDPNLYYLDGRSMYGEQDFAELPLPDQLHPDAATHRRMGDRFAALAFAPDGPFAAERRS</sequence>
<dbReference type="Pfam" id="PF21181">
    <property type="entry name" value="SsfX3_N"/>
    <property type="match status" value="1"/>
</dbReference>
<dbReference type="InterPro" id="IPR036514">
    <property type="entry name" value="SGNH_hydro_sf"/>
</dbReference>
<dbReference type="InterPro" id="IPR048977">
    <property type="entry name" value="SsfX3-like_N"/>
</dbReference>
<accession>A0AAU2VIV7</accession>
<dbReference type="SUPFAM" id="SSF52266">
    <property type="entry name" value="SGNH hydrolase"/>
    <property type="match status" value="1"/>
</dbReference>